<evidence type="ECO:0008006" key="3">
    <source>
        <dbReference type="Google" id="ProtNLM"/>
    </source>
</evidence>
<accession>A0A2T8F4Q8</accession>
<protein>
    <recommendedName>
        <fullName evidence="3">DUF559 domain-containing protein</fullName>
    </recommendedName>
</protein>
<comment type="caution">
    <text evidence="1">The sequence shown here is derived from an EMBL/GenBank/DDBJ whole genome shotgun (WGS) entry which is preliminary data.</text>
</comment>
<sequence>MPRAPRTPSTLDVAALDRVLAEQEGVVSRRQVLDLLGRSSDIRRRLRRREWALIHPGVYVNHTGRPTWKQRCWAAVLLYSPATLHRETALRVHGLTRDRSSAADATIHVMVEGRRTPRPTPGIIVERVRGAGTWTMTNRSPRVARLEFALLKVAADRDEAGAVALLSDACQQGRTTAARLVTTLVGLPRLPGRAALLEILSDVASGARSVLERRYLVEVERAHGLPAGERQLRAAGEKAVYRDVRYPGQHTIVELDGAFGHTDAEDRWCDLDRDLAAVLGEELTLRVGWGQVLDPCRLAALVAVILEKRGWQGCATPCGPDCPVPDRVDLVSEGDTNSTQSRESA</sequence>
<evidence type="ECO:0000313" key="2">
    <source>
        <dbReference type="Proteomes" id="UP000246018"/>
    </source>
</evidence>
<dbReference type="RefSeq" id="WP_116574554.1">
    <property type="nucleotide sequence ID" value="NZ_QDGZ01000016.1"/>
</dbReference>
<dbReference type="EMBL" id="QDGZ01000016">
    <property type="protein sequence ID" value="PVG80659.1"/>
    <property type="molecule type" value="Genomic_DNA"/>
</dbReference>
<dbReference type="OrthoDB" id="5146042at2"/>
<dbReference type="AlphaFoldDB" id="A0A2T8F4Q8"/>
<dbReference type="Proteomes" id="UP000246018">
    <property type="component" value="Unassembled WGS sequence"/>
</dbReference>
<keyword evidence="2" id="KW-1185">Reference proteome</keyword>
<evidence type="ECO:0000313" key="1">
    <source>
        <dbReference type="EMBL" id="PVG80659.1"/>
    </source>
</evidence>
<gene>
    <name evidence="1" type="ORF">DDE18_21905</name>
</gene>
<organism evidence="1 2">
    <name type="scientific">Nocardioides gansuensis</name>
    <dbReference type="NCBI Taxonomy" id="2138300"/>
    <lineage>
        <taxon>Bacteria</taxon>
        <taxon>Bacillati</taxon>
        <taxon>Actinomycetota</taxon>
        <taxon>Actinomycetes</taxon>
        <taxon>Propionibacteriales</taxon>
        <taxon>Nocardioidaceae</taxon>
        <taxon>Nocardioides</taxon>
    </lineage>
</organism>
<proteinExistence type="predicted"/>
<name>A0A2T8F4Q8_9ACTN</name>
<reference evidence="1" key="1">
    <citation type="submission" date="2018-04" db="EMBL/GenBank/DDBJ databases">
        <title>Genome of Nocardioides gansuensis WSJ-1.</title>
        <authorList>
            <person name="Wu S."/>
            <person name="Wang G."/>
        </authorList>
    </citation>
    <scope>NUCLEOTIDE SEQUENCE [LARGE SCALE GENOMIC DNA]</scope>
    <source>
        <strain evidence="1">WSJ-1</strain>
    </source>
</reference>